<evidence type="ECO:0000256" key="1">
    <source>
        <dbReference type="SAM" id="MobiDB-lite"/>
    </source>
</evidence>
<feature type="compositionally biased region" description="Pro residues" evidence="1">
    <location>
        <begin position="8"/>
        <end position="19"/>
    </location>
</feature>
<dbReference type="Proteomes" id="UP001381693">
    <property type="component" value="Unassembled WGS sequence"/>
</dbReference>
<evidence type="ECO:0000313" key="2">
    <source>
        <dbReference type="EMBL" id="KAK7069581.1"/>
    </source>
</evidence>
<name>A0AAN8WSN4_HALRR</name>
<feature type="region of interest" description="Disordered" evidence="1">
    <location>
        <begin position="1"/>
        <end position="22"/>
    </location>
</feature>
<dbReference type="EMBL" id="JAXCGZ010016095">
    <property type="protein sequence ID" value="KAK7069581.1"/>
    <property type="molecule type" value="Genomic_DNA"/>
</dbReference>
<organism evidence="2 3">
    <name type="scientific">Halocaridina rubra</name>
    <name type="common">Hawaiian red shrimp</name>
    <dbReference type="NCBI Taxonomy" id="373956"/>
    <lineage>
        <taxon>Eukaryota</taxon>
        <taxon>Metazoa</taxon>
        <taxon>Ecdysozoa</taxon>
        <taxon>Arthropoda</taxon>
        <taxon>Crustacea</taxon>
        <taxon>Multicrustacea</taxon>
        <taxon>Malacostraca</taxon>
        <taxon>Eumalacostraca</taxon>
        <taxon>Eucarida</taxon>
        <taxon>Decapoda</taxon>
        <taxon>Pleocyemata</taxon>
        <taxon>Caridea</taxon>
        <taxon>Atyoidea</taxon>
        <taxon>Atyidae</taxon>
        <taxon>Halocaridina</taxon>
    </lineage>
</organism>
<keyword evidence="3" id="KW-1185">Reference proteome</keyword>
<dbReference type="Gene3D" id="1.20.58.80">
    <property type="entry name" value="Phosphotransferase system, lactose/cellobiose-type IIA subunit"/>
    <property type="match status" value="1"/>
</dbReference>
<comment type="caution">
    <text evidence="2">The sequence shown here is derived from an EMBL/GenBank/DDBJ whole genome shotgun (WGS) entry which is preliminary data.</text>
</comment>
<accession>A0AAN8WSN4</accession>
<reference evidence="2 3" key="1">
    <citation type="submission" date="2023-11" db="EMBL/GenBank/DDBJ databases">
        <title>Halocaridina rubra genome assembly.</title>
        <authorList>
            <person name="Smith C."/>
        </authorList>
    </citation>
    <scope>NUCLEOTIDE SEQUENCE [LARGE SCALE GENOMIC DNA]</scope>
    <source>
        <strain evidence="2">EP-1</strain>
        <tissue evidence="2">Whole</tissue>
    </source>
</reference>
<gene>
    <name evidence="2" type="ORF">SK128_005500</name>
</gene>
<dbReference type="AlphaFoldDB" id="A0AAN8WSN4"/>
<sequence length="108" mass="12232">MASEEPRQPSPARPPPPTHLPGEVALTKEKEFEKCYHEAYKFIDQGITLLTQGSHAQASVILQKGLSLIDNALAIKVESFDCSAEKIQQYVEMQMKMRCTREGTKYYE</sequence>
<evidence type="ECO:0000313" key="3">
    <source>
        <dbReference type="Proteomes" id="UP001381693"/>
    </source>
</evidence>
<proteinExistence type="predicted"/>
<protein>
    <submittedName>
        <fullName evidence="2">Uncharacterized protein</fullName>
    </submittedName>
</protein>